<dbReference type="PANTHER" id="PTHR16489">
    <property type="entry name" value="GH11727P"/>
    <property type="match status" value="1"/>
</dbReference>
<evidence type="ECO:0000256" key="5">
    <source>
        <dbReference type="ARBA" id="ARBA00022482"/>
    </source>
</evidence>
<evidence type="ECO:0000256" key="15">
    <source>
        <dbReference type="ARBA" id="ARBA00041923"/>
    </source>
</evidence>
<evidence type="ECO:0000256" key="9">
    <source>
        <dbReference type="ARBA" id="ARBA00022737"/>
    </source>
</evidence>
<proteinExistence type="inferred from homology"/>
<organismHost>
    <name type="scientific">Homo sapiens</name>
    <name type="common">Human</name>
    <dbReference type="NCBI Taxonomy" id="9606"/>
</organismHost>
<dbReference type="GO" id="GO:0052170">
    <property type="term" value="P:symbiont-mediated suppression of host innate immune response"/>
    <property type="evidence" value="ECO:0007669"/>
    <property type="project" value="UniProtKB-KW"/>
</dbReference>
<gene>
    <name evidence="18" type="primary">RL1</name>
</gene>
<evidence type="ECO:0000256" key="11">
    <source>
        <dbReference type="ARBA" id="ARBA00023026"/>
    </source>
</evidence>
<keyword evidence="5" id="KW-1113">Inhibition of host RLR pathway by virus</keyword>
<keyword evidence="9" id="KW-0677">Repeat</keyword>
<evidence type="ECO:0000256" key="3">
    <source>
        <dbReference type="ARBA" id="ARBA00010161"/>
    </source>
</evidence>
<evidence type="ECO:0000256" key="16">
    <source>
        <dbReference type="ARBA" id="ARBA00043105"/>
    </source>
</evidence>
<reference evidence="18" key="1">
    <citation type="journal article" date="2016" name="JCI Insight">
        <title>HSV-2 DeltagD elicits FcgammaR-effector antibodies that protect against clinical isolates.</title>
        <authorList>
            <person name="Petro C.D."/>
            <person name="Weinrick B."/>
            <person name="Khajoueinejad N."/>
            <person name="Burn C."/>
            <person name="Sellers R."/>
            <person name="Jacobs W.R.Jr."/>
            <person name="Herold B.C."/>
        </authorList>
    </citation>
    <scope>NUCLEOTIDE SEQUENCE</scope>
    <source>
        <strain evidence="18">B^3x1.5</strain>
    </source>
</reference>
<keyword evidence="8" id="KW-1083">Inhibition of host autophagy by virus</keyword>
<keyword evidence="11" id="KW-0843">Virulence</keyword>
<keyword evidence="7" id="KW-0945">Host-virus interaction</keyword>
<evidence type="ECO:0000256" key="2">
    <source>
        <dbReference type="ARBA" id="ARBA00004307"/>
    </source>
</evidence>
<keyword evidence="12" id="KW-1126">Modulation of host PP1 activity by virus</keyword>
<dbReference type="GO" id="GO:0039606">
    <property type="term" value="P:symbiont-mediated suppression of host translation initiation"/>
    <property type="evidence" value="ECO:0007669"/>
    <property type="project" value="UniProtKB-KW"/>
</dbReference>
<keyword evidence="7" id="KW-0899">Viral immunoevasion</keyword>
<dbReference type="EMBL" id="KU310661">
    <property type="protein sequence ID" value="AMB65890.1"/>
    <property type="molecule type" value="Genomic_DNA"/>
</dbReference>
<feature type="compositionally biased region" description="Basic and acidic residues" evidence="17">
    <location>
        <begin position="88"/>
        <end position="104"/>
    </location>
</feature>
<feature type="compositionally biased region" description="Low complexity" evidence="17">
    <location>
        <begin position="72"/>
        <end position="84"/>
    </location>
</feature>
<evidence type="ECO:0000256" key="12">
    <source>
        <dbReference type="ARBA" id="ARBA00023107"/>
    </source>
</evidence>
<comment type="subcellular location">
    <subcellularLocation>
        <location evidence="1">Host cytoplasm</location>
    </subcellularLocation>
    <subcellularLocation>
        <location evidence="2">Host nucleus</location>
        <location evidence="2">Host nucleolus</location>
    </subcellularLocation>
</comment>
<organism evidence="18">
    <name type="scientific">Human herpesvirus 1</name>
    <name type="common">HHV-1</name>
    <name type="synonym">Human herpes simplex virus 1</name>
    <dbReference type="NCBI Taxonomy" id="10298"/>
    <lineage>
        <taxon>Viruses</taxon>
        <taxon>Duplodnaviria</taxon>
        <taxon>Heunggongvirae</taxon>
        <taxon>Peploviricota</taxon>
        <taxon>Herviviricetes</taxon>
        <taxon>Herpesvirales</taxon>
        <taxon>Orthoherpesviridae</taxon>
        <taxon>Alphaherpesvirinae</taxon>
        <taxon>Simplexvirus</taxon>
        <taxon>Simplexvirus humanalpha1</taxon>
    </lineage>
</organism>
<dbReference type="GO" id="GO:0004865">
    <property type="term" value="F:protein serine/threonine phosphatase inhibitor activity"/>
    <property type="evidence" value="ECO:0007669"/>
    <property type="project" value="UniProtKB-KW"/>
</dbReference>
<evidence type="ECO:0000256" key="13">
    <source>
        <dbReference type="ARBA" id="ARBA00023200"/>
    </source>
</evidence>
<evidence type="ECO:0000256" key="7">
    <source>
        <dbReference type="ARBA" id="ARBA00022632"/>
    </source>
</evidence>
<protein>
    <recommendedName>
        <fullName evidence="4">Neurovirulence factor ICP34.5</fullName>
    </recommendedName>
    <alternativeName>
        <fullName evidence="15">Infected cell protein 34.5</fullName>
    </alternativeName>
    <alternativeName>
        <fullName evidence="16">protein gamma(1)34.5</fullName>
    </alternativeName>
</protein>
<evidence type="ECO:0000256" key="17">
    <source>
        <dbReference type="SAM" id="MobiDB-lite"/>
    </source>
</evidence>
<keyword evidence="10" id="KW-1114">Inhibition of host interferon signaling pathway by virus</keyword>
<dbReference type="GO" id="GO:0044196">
    <property type="term" value="C:host cell nucleolus"/>
    <property type="evidence" value="ECO:0007669"/>
    <property type="project" value="UniProtKB-SubCell"/>
</dbReference>
<dbReference type="GO" id="GO:0039502">
    <property type="term" value="P:symbiont-mediated suppression of host type I interferon-mediated signaling pathway"/>
    <property type="evidence" value="ECO:0007669"/>
    <property type="project" value="UniProtKB-KW"/>
</dbReference>
<evidence type="ECO:0000256" key="6">
    <source>
        <dbReference type="ARBA" id="ARBA00022562"/>
    </source>
</evidence>
<evidence type="ECO:0000256" key="8">
    <source>
        <dbReference type="ARBA" id="ARBA00022661"/>
    </source>
</evidence>
<evidence type="ECO:0000256" key="1">
    <source>
        <dbReference type="ARBA" id="ARBA00004192"/>
    </source>
</evidence>
<dbReference type="PANTHER" id="PTHR16489:SF14">
    <property type="entry name" value="PROTEIN PHOSPHATASE 1 REGULATORY SUBUNIT 15A"/>
    <property type="match status" value="1"/>
</dbReference>
<feature type="region of interest" description="Disordered" evidence="17">
    <location>
        <begin position="1"/>
        <end position="120"/>
    </location>
</feature>
<accession>A0A0X8EA43</accession>
<evidence type="ECO:0000256" key="4">
    <source>
        <dbReference type="ARBA" id="ARBA00017824"/>
    </source>
</evidence>
<dbReference type="InterPro" id="IPR051254">
    <property type="entry name" value="PPP1R15"/>
</dbReference>
<evidence type="ECO:0000256" key="14">
    <source>
        <dbReference type="ARBA" id="ARBA00023258"/>
    </source>
</evidence>
<keyword evidence="13" id="KW-1035">Host cytoplasm</keyword>
<dbReference type="GO" id="GO:0140321">
    <property type="term" value="P:symbiont-mediated suppression of host autophagy"/>
    <property type="evidence" value="ECO:0007669"/>
    <property type="project" value="UniProtKB-KW"/>
</dbReference>
<sequence>MRGSCHRLSGERLGAELPGAPRKTQAASGVTSDRVRRAGAAGQGPGTGLGPQARPDDRLGLRHPAPEPSPVGPLAGPRAAARQAGGRGPDHQVAHPDVGREAHPRGGRGGRGPATPATPARVRFSPHVRVRHLVVWASAARLARRGSWARERADRARFRRRVAEAEAVIGPCLGPEARARALARGAGPANSV</sequence>
<keyword evidence="14" id="KW-0922">Interferon antiviral system evasion</keyword>
<keyword evidence="6" id="KW-1048">Host nucleus</keyword>
<evidence type="ECO:0000256" key="10">
    <source>
        <dbReference type="ARBA" id="ARBA00022830"/>
    </source>
</evidence>
<keyword evidence="7" id="KW-1090">Inhibition of host innate immune response by virus</keyword>
<dbReference type="GO" id="GO:0034976">
    <property type="term" value="P:response to endoplasmic reticulum stress"/>
    <property type="evidence" value="ECO:0007669"/>
    <property type="project" value="TreeGrafter"/>
</dbReference>
<comment type="similarity">
    <text evidence="3">Belongs to the PPP1R15 family.</text>
</comment>
<name>A0A0X8EA43_HHV1</name>
<evidence type="ECO:0000313" key="18">
    <source>
        <dbReference type="EMBL" id="AMB65890.1"/>
    </source>
</evidence>
<dbReference type="GO" id="GO:0030430">
    <property type="term" value="C:host cell cytoplasm"/>
    <property type="evidence" value="ECO:0007669"/>
    <property type="project" value="UniProtKB-SubCell"/>
</dbReference>